<dbReference type="Pfam" id="PF13920">
    <property type="entry name" value="zf-C3HC4_3"/>
    <property type="match status" value="1"/>
</dbReference>
<dbReference type="InterPro" id="IPR001370">
    <property type="entry name" value="BIR_rpt"/>
</dbReference>
<name>A0AAV2S6G6_MEGNR</name>
<comment type="caution">
    <text evidence="2">The sequence shown here is derived from an EMBL/GenBank/DDBJ whole genome shotgun (WGS) entry which is preliminary data.</text>
</comment>
<dbReference type="Pfam" id="PF00653">
    <property type="entry name" value="BIR"/>
    <property type="match status" value="2"/>
</dbReference>
<dbReference type="GO" id="GO:0061630">
    <property type="term" value="F:ubiquitin protein ligase activity"/>
    <property type="evidence" value="ECO:0007669"/>
    <property type="project" value="TreeGrafter"/>
</dbReference>
<dbReference type="GO" id="GO:0005737">
    <property type="term" value="C:cytoplasm"/>
    <property type="evidence" value="ECO:0007669"/>
    <property type="project" value="TreeGrafter"/>
</dbReference>
<reference evidence="2 3" key="1">
    <citation type="submission" date="2024-05" db="EMBL/GenBank/DDBJ databases">
        <authorList>
            <person name="Wallberg A."/>
        </authorList>
    </citation>
    <scope>NUCLEOTIDE SEQUENCE [LARGE SCALE GENOMIC DNA]</scope>
</reference>
<feature type="compositionally biased region" description="Basic and acidic residues" evidence="1">
    <location>
        <begin position="345"/>
        <end position="362"/>
    </location>
</feature>
<accession>A0AAV2S6G6</accession>
<dbReference type="SUPFAM" id="SSF57924">
    <property type="entry name" value="Inhibitor of apoptosis (IAP) repeat"/>
    <property type="match status" value="2"/>
</dbReference>
<feature type="compositionally biased region" description="Basic and acidic residues" evidence="1">
    <location>
        <begin position="316"/>
        <end position="332"/>
    </location>
</feature>
<dbReference type="GO" id="GO:0043027">
    <property type="term" value="F:cysteine-type endopeptidase inhibitor activity involved in apoptotic process"/>
    <property type="evidence" value="ECO:0007669"/>
    <property type="project" value="TreeGrafter"/>
</dbReference>
<dbReference type="GO" id="GO:0043066">
    <property type="term" value="P:negative regulation of apoptotic process"/>
    <property type="evidence" value="ECO:0007669"/>
    <property type="project" value="TreeGrafter"/>
</dbReference>
<dbReference type="PANTHER" id="PTHR10044:SF139">
    <property type="entry name" value="DEATH-ASSOCIATED INHIBITOR OF APOPTOSIS 2"/>
    <property type="match status" value="1"/>
</dbReference>
<dbReference type="SMART" id="SM00238">
    <property type="entry name" value="BIR"/>
    <property type="match status" value="2"/>
</dbReference>
<dbReference type="PANTHER" id="PTHR10044">
    <property type="entry name" value="INHIBITOR OF APOPTOSIS"/>
    <property type="match status" value="1"/>
</dbReference>
<evidence type="ECO:0000313" key="3">
    <source>
        <dbReference type="Proteomes" id="UP001497623"/>
    </source>
</evidence>
<dbReference type="Gene3D" id="1.10.1170.10">
    <property type="entry name" value="Inhibitor Of Apoptosis Protein (2mihbC-IAP-1), Chain A"/>
    <property type="match status" value="2"/>
</dbReference>
<dbReference type="GO" id="GO:0005634">
    <property type="term" value="C:nucleus"/>
    <property type="evidence" value="ECO:0007669"/>
    <property type="project" value="TreeGrafter"/>
</dbReference>
<proteinExistence type="predicted"/>
<keyword evidence="3" id="KW-1185">Reference proteome</keyword>
<sequence length="446" mass="51137">MATESRGERRFHHPSALLHESVRRATFSSWKIPFLDPDELADAGFFYLRTADHVQCVMCQGIVGYWDPGDKPLQEHQKHFPNCQLISGVCTGNIPKNKAEDQHGQLFKLLDEYYYFRVHFTKPYIKMQSDSVNMLEGLGPSRPELNTTESRLCSFKRWPKDVDMKPEALAEAGFYSIGISDWVQCFHCAGGIFNWSSHDNPWHDHARLYPHCTFVRMQLGEEKVISFWENKTDAPGNQRSLKLNSEEAELVLSHPIAQRLVTMGLSKRSVRSAIVGRIEKHGLICRSVTEALELVFDQEEELRKKELKEMEERKKQEILNQKQKDSQEKLENMESVDLQQTNSNLHKDSTISHSEEVAEGSHDGSPFLSSSPEMNKLFQEVQDLRAKVTQVEKLLVCRCCQKEQVAVVFQPCSHLHLCTSCARPRDTCYTCNAVIRATLKPIISNK</sequence>
<dbReference type="PROSITE" id="PS01282">
    <property type="entry name" value="BIR_REPEAT_1"/>
    <property type="match status" value="1"/>
</dbReference>
<evidence type="ECO:0000256" key="1">
    <source>
        <dbReference type="SAM" id="MobiDB-lite"/>
    </source>
</evidence>
<feature type="region of interest" description="Disordered" evidence="1">
    <location>
        <begin position="316"/>
        <end position="371"/>
    </location>
</feature>
<dbReference type="InterPro" id="IPR013083">
    <property type="entry name" value="Znf_RING/FYVE/PHD"/>
</dbReference>
<protein>
    <submittedName>
        <fullName evidence="2">Uncharacterized protein</fullName>
    </submittedName>
</protein>
<dbReference type="InterPro" id="IPR050784">
    <property type="entry name" value="IAP"/>
</dbReference>
<organism evidence="2 3">
    <name type="scientific">Meganyctiphanes norvegica</name>
    <name type="common">Northern krill</name>
    <name type="synonym">Thysanopoda norvegica</name>
    <dbReference type="NCBI Taxonomy" id="48144"/>
    <lineage>
        <taxon>Eukaryota</taxon>
        <taxon>Metazoa</taxon>
        <taxon>Ecdysozoa</taxon>
        <taxon>Arthropoda</taxon>
        <taxon>Crustacea</taxon>
        <taxon>Multicrustacea</taxon>
        <taxon>Malacostraca</taxon>
        <taxon>Eumalacostraca</taxon>
        <taxon>Eucarida</taxon>
        <taxon>Euphausiacea</taxon>
        <taxon>Euphausiidae</taxon>
        <taxon>Meganyctiphanes</taxon>
    </lineage>
</organism>
<evidence type="ECO:0000313" key="2">
    <source>
        <dbReference type="EMBL" id="CAL4161817.1"/>
    </source>
</evidence>
<gene>
    <name evidence="2" type="ORF">MNOR_LOCUS32685</name>
</gene>
<dbReference type="GO" id="GO:0031398">
    <property type="term" value="P:positive regulation of protein ubiquitination"/>
    <property type="evidence" value="ECO:0007669"/>
    <property type="project" value="TreeGrafter"/>
</dbReference>
<dbReference type="PROSITE" id="PS50143">
    <property type="entry name" value="BIR_REPEAT_2"/>
    <property type="match status" value="2"/>
</dbReference>
<dbReference type="EMBL" id="CAXKWB010045005">
    <property type="protein sequence ID" value="CAL4161817.1"/>
    <property type="molecule type" value="Genomic_DNA"/>
</dbReference>
<dbReference type="AlphaFoldDB" id="A0AAV2S6G6"/>
<dbReference type="CDD" id="cd00022">
    <property type="entry name" value="BIR"/>
    <property type="match status" value="2"/>
</dbReference>
<dbReference type="GO" id="GO:0051726">
    <property type="term" value="P:regulation of cell cycle"/>
    <property type="evidence" value="ECO:0007669"/>
    <property type="project" value="TreeGrafter"/>
</dbReference>
<dbReference type="Gene3D" id="3.30.40.10">
    <property type="entry name" value="Zinc/RING finger domain, C3HC4 (zinc finger)"/>
    <property type="match status" value="1"/>
</dbReference>
<dbReference type="Proteomes" id="UP001497623">
    <property type="component" value="Unassembled WGS sequence"/>
</dbReference>